<dbReference type="PATRIC" id="fig|35806.4.peg.2999"/>
<keyword evidence="1" id="KW-0472">Membrane</keyword>
<protein>
    <recommendedName>
        <fullName evidence="4">DUF2484 family protein</fullName>
    </recommendedName>
</protein>
<dbReference type="Pfam" id="PF10658">
    <property type="entry name" value="DUF2484"/>
    <property type="match status" value="1"/>
</dbReference>
<dbReference type="KEGG" id="rsu:NHU_02918"/>
<gene>
    <name evidence="2" type="ORF">NHU_02918</name>
</gene>
<evidence type="ECO:0000313" key="2">
    <source>
        <dbReference type="EMBL" id="BAQ70065.1"/>
    </source>
</evidence>
<proteinExistence type="predicted"/>
<name>A0A0D6B5F9_RHOSU</name>
<dbReference type="EMBL" id="AP014800">
    <property type="protein sequence ID" value="BAQ70065.1"/>
    <property type="molecule type" value="Genomic_DNA"/>
</dbReference>
<evidence type="ECO:0000313" key="3">
    <source>
        <dbReference type="Proteomes" id="UP000064912"/>
    </source>
</evidence>
<dbReference type="InterPro" id="IPR018919">
    <property type="entry name" value="DUF2484"/>
</dbReference>
<organism evidence="2 3">
    <name type="scientific">Rhodovulum sulfidophilum</name>
    <name type="common">Rhodobacter sulfidophilus</name>
    <dbReference type="NCBI Taxonomy" id="35806"/>
    <lineage>
        <taxon>Bacteria</taxon>
        <taxon>Pseudomonadati</taxon>
        <taxon>Pseudomonadota</taxon>
        <taxon>Alphaproteobacteria</taxon>
        <taxon>Rhodobacterales</taxon>
        <taxon>Paracoccaceae</taxon>
        <taxon>Rhodovulum</taxon>
    </lineage>
</organism>
<accession>A0A0D6B5F9</accession>
<keyword evidence="1" id="KW-0812">Transmembrane</keyword>
<evidence type="ECO:0000256" key="1">
    <source>
        <dbReference type="SAM" id="Phobius"/>
    </source>
</evidence>
<feature type="transmembrane region" description="Helical" evidence="1">
    <location>
        <begin position="51"/>
        <end position="71"/>
    </location>
</feature>
<evidence type="ECO:0008006" key="4">
    <source>
        <dbReference type="Google" id="ProtNLM"/>
    </source>
</evidence>
<dbReference type="eggNOG" id="ENOG5032Y9H">
    <property type="taxonomic scope" value="Bacteria"/>
</dbReference>
<keyword evidence="1" id="KW-1133">Transmembrane helix</keyword>
<reference evidence="2 3" key="1">
    <citation type="submission" date="2015-02" db="EMBL/GenBank/DDBJ databases">
        <title>Genome sequene of Rhodovulum sulfidophilum DSM 2351.</title>
        <authorList>
            <person name="Nagao N."/>
        </authorList>
    </citation>
    <scope>NUCLEOTIDE SEQUENCE [LARGE SCALE GENOMIC DNA]</scope>
    <source>
        <strain evidence="2 3">DSM 2351</strain>
    </source>
</reference>
<sequence length="84" mass="9201">MTLSLLLACLWVLLAAVIGVLPEKLHWIAAFSLIGSGIPLLGFVTYQSGPLWGLIALAAGASTLRWPLLYLGRWLNRRRRSTGE</sequence>
<dbReference type="AlphaFoldDB" id="A0A0D6B5F9"/>
<dbReference type="Proteomes" id="UP000064912">
    <property type="component" value="Chromosome"/>
</dbReference>